<dbReference type="EMBL" id="JAEUBG010002387">
    <property type="protein sequence ID" value="KAH3684648.1"/>
    <property type="molecule type" value="Genomic_DNA"/>
</dbReference>
<sequence length="310" mass="34710">MAFNQNYKQHTTPHNTLTFQHELNISASSSLNTQLAGNDTSLPISASTSGVQSDWVVFEPGRDREADILSNSNSNSNLEDFQSQEEDALNSEDDDDDDDSLLESLETQDIAHSSLNEFNLASGSSANYTFHANDYAQSLQNDDFINTRIDCWRKEQAKVLIDDLYGEAEAQEETSESGEYSNDLLVSWGVDDVPKTQKRNYTKRFYGDDLLKDYSPSEANKIARVTKSLSTSLTRDPIYSAHYNKEASFLYQLSNSANKYTIQDSYSLGNEGVMDSGNGLFWEKDLRSTQSSITADSVMQYGNLITLNVF</sequence>
<reference evidence="2" key="2">
    <citation type="submission" date="2021-01" db="EMBL/GenBank/DDBJ databases">
        <authorList>
            <person name="Schikora-Tamarit M.A."/>
        </authorList>
    </citation>
    <scope>NUCLEOTIDE SEQUENCE</scope>
    <source>
        <strain evidence="2">CBS2887</strain>
    </source>
</reference>
<reference evidence="2" key="1">
    <citation type="journal article" date="2021" name="Open Biol.">
        <title>Shared evolutionary footprints suggest mitochondrial oxidative damage underlies multiple complex I losses in fungi.</title>
        <authorList>
            <person name="Schikora-Tamarit M.A."/>
            <person name="Marcet-Houben M."/>
            <person name="Nosek J."/>
            <person name="Gabaldon T."/>
        </authorList>
    </citation>
    <scope>NUCLEOTIDE SEQUENCE</scope>
    <source>
        <strain evidence="2">CBS2887</strain>
    </source>
</reference>
<comment type="caution">
    <text evidence="2">The sequence shown here is derived from an EMBL/GenBank/DDBJ whole genome shotgun (WGS) entry which is preliminary data.</text>
</comment>
<feature type="compositionally biased region" description="Acidic residues" evidence="1">
    <location>
        <begin position="82"/>
        <end position="100"/>
    </location>
</feature>
<organism evidence="2 3">
    <name type="scientific">Wickerhamomyces pijperi</name>
    <name type="common">Yeast</name>
    <name type="synonym">Pichia pijperi</name>
    <dbReference type="NCBI Taxonomy" id="599730"/>
    <lineage>
        <taxon>Eukaryota</taxon>
        <taxon>Fungi</taxon>
        <taxon>Dikarya</taxon>
        <taxon>Ascomycota</taxon>
        <taxon>Saccharomycotina</taxon>
        <taxon>Saccharomycetes</taxon>
        <taxon>Phaffomycetales</taxon>
        <taxon>Wickerhamomycetaceae</taxon>
        <taxon>Wickerhamomyces</taxon>
    </lineage>
</organism>
<gene>
    <name evidence="2" type="ORF">WICPIJ_004404</name>
</gene>
<dbReference type="AlphaFoldDB" id="A0A9P8TM38"/>
<name>A0A9P8TM38_WICPI</name>
<evidence type="ECO:0000313" key="2">
    <source>
        <dbReference type="EMBL" id="KAH3684648.1"/>
    </source>
</evidence>
<dbReference type="Proteomes" id="UP000774326">
    <property type="component" value="Unassembled WGS sequence"/>
</dbReference>
<evidence type="ECO:0000256" key="1">
    <source>
        <dbReference type="SAM" id="MobiDB-lite"/>
    </source>
</evidence>
<feature type="region of interest" description="Disordered" evidence="1">
    <location>
        <begin position="66"/>
        <end position="100"/>
    </location>
</feature>
<protein>
    <submittedName>
        <fullName evidence="2">Uncharacterized protein</fullName>
    </submittedName>
</protein>
<dbReference type="OrthoDB" id="3981193at2759"/>
<proteinExistence type="predicted"/>
<accession>A0A9P8TM38</accession>
<keyword evidence="3" id="KW-1185">Reference proteome</keyword>
<evidence type="ECO:0000313" key="3">
    <source>
        <dbReference type="Proteomes" id="UP000774326"/>
    </source>
</evidence>